<evidence type="ECO:0000256" key="2">
    <source>
        <dbReference type="SAM" id="SignalP"/>
    </source>
</evidence>
<dbReference type="VEuPathDB" id="CryptoDB:cand_005030"/>
<keyword evidence="1" id="KW-0812">Transmembrane</keyword>
<evidence type="ECO:0000313" key="3">
    <source>
        <dbReference type="EMBL" id="OII74404.1"/>
    </source>
</evidence>
<evidence type="ECO:0000313" key="4">
    <source>
        <dbReference type="Proteomes" id="UP000186804"/>
    </source>
</evidence>
<protein>
    <submittedName>
        <fullName evidence="3">Uncharacterized protein</fullName>
    </submittedName>
</protein>
<feature type="chain" id="PRO_5012859712" evidence="2">
    <location>
        <begin position="27"/>
        <end position="945"/>
    </location>
</feature>
<evidence type="ECO:0000256" key="1">
    <source>
        <dbReference type="SAM" id="Phobius"/>
    </source>
</evidence>
<proteinExistence type="predicted"/>
<dbReference type="AlphaFoldDB" id="A0A1J4MMZ9"/>
<keyword evidence="1" id="KW-1133">Transmembrane helix</keyword>
<name>A0A1J4MMZ9_9CRYT</name>
<dbReference type="OrthoDB" id="10282158at2759"/>
<accession>A0A1J4MMZ9</accession>
<feature type="transmembrane region" description="Helical" evidence="1">
    <location>
        <begin position="891"/>
        <end position="914"/>
    </location>
</feature>
<comment type="caution">
    <text evidence="3">The sequence shown here is derived from an EMBL/GenBank/DDBJ whole genome shotgun (WGS) entry which is preliminary data.</text>
</comment>
<dbReference type="Proteomes" id="UP000186804">
    <property type="component" value="Unassembled WGS sequence"/>
</dbReference>
<gene>
    <name evidence="3" type="ORF">cand_005030</name>
</gene>
<reference evidence="3 4" key="1">
    <citation type="submission" date="2016-10" db="EMBL/GenBank/DDBJ databases">
        <title>Reductive evolution of mitochondrial metabolism and differential evolution of invasion-related proteins in Cryptosporidium.</title>
        <authorList>
            <person name="Liu S."/>
            <person name="Roellig D.M."/>
            <person name="Guo Y."/>
            <person name="Li N."/>
            <person name="Frace M.A."/>
            <person name="Tang K."/>
            <person name="Zhang L."/>
            <person name="Feng Y."/>
            <person name="Xiao L."/>
        </authorList>
    </citation>
    <scope>NUCLEOTIDE SEQUENCE [LARGE SCALE GENOMIC DNA]</scope>
    <source>
        <strain evidence="3">30847</strain>
    </source>
</reference>
<feature type="signal peptide" evidence="2">
    <location>
        <begin position="1"/>
        <end position="26"/>
    </location>
</feature>
<dbReference type="EMBL" id="LRBS01000096">
    <property type="protein sequence ID" value="OII74404.1"/>
    <property type="molecule type" value="Genomic_DNA"/>
</dbReference>
<dbReference type="RefSeq" id="XP_067067271.1">
    <property type="nucleotide sequence ID" value="XM_067210745.1"/>
</dbReference>
<dbReference type="GeneID" id="92364688"/>
<keyword evidence="1" id="KW-0472">Membrane</keyword>
<keyword evidence="2" id="KW-0732">Signal</keyword>
<keyword evidence="4" id="KW-1185">Reference proteome</keyword>
<sequence>MYQSSLFLTVISLILILFHGFPSIVTEFNKHYYYVNFKTNYISKDIRLIRYLETLDERSQNSSVYFEQNLINSRVLNTRASNIMSCHLFLLDSQISQVKMNCVSGNNLCGCTVEVLDSSYGLEIANISLISDLDRVSVLNIIKIRRLYYGLNILIEYIQNNFKNKLSEFSQGSLDTIRNIGLVYDGIVLTSWYEELSRYIEQIINLENKVQYSNTNNPRIYRTSFILSHAYTNNILRRNLSMGPIDVKFINVLITNNDSVNFILKILRDFLKVIGVRIKQFTSKINILNNSIFSNDVSLGIENQEDNFSFELNNNLNDKNFSSVYSLFSKDSSANTELWWTILSYDYLDILYWNKVYLSNLDDIMRNNTYNEVLVNMKYLRQDINENNGESGMLMKINRAILLSPGYRKKIIRYRYEMNYRRICIIQGHGNPREISRSSLSRATIAEYARYQGYGYMMFDDNFFSKASLDLNVGLDIPRFYLKFFATIKTLFGDLHNFKKMFRKESNSSKMFDNQIFKYWDYEYIFDSIFNNIDKSKLEWDLNHDFLYRDIPSSRASSIQYNGIIQYTPRNTNIGVCDYTVWFDSDIIITNRFVSIERLLYNYEAYNISSFITNKTNNLVDLEYKDYSKKHRLVYLLGKDQSWEERHSLVNSGFYIIYRSPSVMKVLFHSIYTDPKITDNYILWGHKWPEQSTINDAIFEYFGHSLSSPSKTIDIHLMSKDEINKQIFIYFNNGSPIAFSSKFGDTCVATSSHILNSVWFDNSNYIGEGRWRPGYFFIHASNTNSILRSNILAGLLYIIYIDGISEKFIYTFNKTCTIPLDQINQGLDYLIEYLHKRDKEKNLSTDKSKSSSQVSLEIILELNLLSINYQTNFKQENFIDSSGIICKEVNYFLQAFIETALLACVAILGMLLSYSMYVSNKRQQYSIKSYDRNLYLTSNKLEVSY</sequence>
<organism evidence="3 4">
    <name type="scientific">Cryptosporidium andersoni</name>
    <dbReference type="NCBI Taxonomy" id="117008"/>
    <lineage>
        <taxon>Eukaryota</taxon>
        <taxon>Sar</taxon>
        <taxon>Alveolata</taxon>
        <taxon>Apicomplexa</taxon>
        <taxon>Conoidasida</taxon>
        <taxon>Coccidia</taxon>
        <taxon>Eucoccidiorida</taxon>
        <taxon>Eimeriorina</taxon>
        <taxon>Cryptosporidiidae</taxon>
        <taxon>Cryptosporidium</taxon>
    </lineage>
</organism>